<organism evidence="2 3">
    <name type="scientific">Gymnopus androsaceus JB14</name>
    <dbReference type="NCBI Taxonomy" id="1447944"/>
    <lineage>
        <taxon>Eukaryota</taxon>
        <taxon>Fungi</taxon>
        <taxon>Dikarya</taxon>
        <taxon>Basidiomycota</taxon>
        <taxon>Agaricomycotina</taxon>
        <taxon>Agaricomycetes</taxon>
        <taxon>Agaricomycetidae</taxon>
        <taxon>Agaricales</taxon>
        <taxon>Marasmiineae</taxon>
        <taxon>Omphalotaceae</taxon>
        <taxon>Gymnopus</taxon>
    </lineage>
</organism>
<evidence type="ECO:0000313" key="2">
    <source>
        <dbReference type="EMBL" id="KAE9393843.1"/>
    </source>
</evidence>
<reference evidence="2" key="1">
    <citation type="journal article" date="2019" name="Environ. Microbiol.">
        <title>Fungal ecological strategies reflected in gene transcription - a case study of two litter decomposers.</title>
        <authorList>
            <person name="Barbi F."/>
            <person name="Kohler A."/>
            <person name="Barry K."/>
            <person name="Baskaran P."/>
            <person name="Daum C."/>
            <person name="Fauchery L."/>
            <person name="Ihrmark K."/>
            <person name="Kuo A."/>
            <person name="LaButti K."/>
            <person name="Lipzen A."/>
            <person name="Morin E."/>
            <person name="Grigoriev I.V."/>
            <person name="Henrissat B."/>
            <person name="Lindahl B."/>
            <person name="Martin F."/>
        </authorList>
    </citation>
    <scope>NUCLEOTIDE SEQUENCE</scope>
    <source>
        <strain evidence="2">JB14</strain>
    </source>
</reference>
<feature type="region of interest" description="Disordered" evidence="1">
    <location>
        <begin position="77"/>
        <end position="173"/>
    </location>
</feature>
<accession>A0A6A4H816</accession>
<name>A0A6A4H816_9AGAR</name>
<feature type="compositionally biased region" description="Low complexity" evidence="1">
    <location>
        <begin position="98"/>
        <end position="127"/>
    </location>
</feature>
<gene>
    <name evidence="2" type="ORF">BT96DRAFT_999120</name>
</gene>
<feature type="compositionally biased region" description="Polar residues" evidence="1">
    <location>
        <begin position="160"/>
        <end position="173"/>
    </location>
</feature>
<proteinExistence type="predicted"/>
<feature type="region of interest" description="Disordered" evidence="1">
    <location>
        <begin position="35"/>
        <end position="55"/>
    </location>
</feature>
<dbReference type="EMBL" id="ML769563">
    <property type="protein sequence ID" value="KAE9393843.1"/>
    <property type="molecule type" value="Genomic_DNA"/>
</dbReference>
<evidence type="ECO:0000313" key="3">
    <source>
        <dbReference type="Proteomes" id="UP000799118"/>
    </source>
</evidence>
<feature type="compositionally biased region" description="Polar residues" evidence="1">
    <location>
        <begin position="81"/>
        <end position="90"/>
    </location>
</feature>
<dbReference type="AlphaFoldDB" id="A0A6A4H816"/>
<protein>
    <submittedName>
        <fullName evidence="2">Uncharacterized protein</fullName>
    </submittedName>
</protein>
<keyword evidence="3" id="KW-1185">Reference proteome</keyword>
<evidence type="ECO:0000256" key="1">
    <source>
        <dbReference type="SAM" id="MobiDB-lite"/>
    </source>
</evidence>
<sequence length="198" mass="21463">MLPDAILSIVKWDTACRADLERLVPILEAWRRSIPRPIPSSPQTGRHPKKQAKIGQLPSIFDSPDIVMSRTKNAMGAPMHSYSQANSVSPSPGRIRIPLLTSSPHTSSTTRNTNRQQSSATAPTQSSLAKTQTPLSPCPMTPAPSTSQKPPDTTPLHPVTLNSTPAPHSPYYQNRIYTTPSNVQIYPPDTSVAATIIV</sequence>
<dbReference type="Proteomes" id="UP000799118">
    <property type="component" value="Unassembled WGS sequence"/>
</dbReference>